<sequence>MLVVVASVSGAAGVSTVALGLAALWPSRKGLLVEADPCGGVVAARFGLPQEPGLTGFAAAARHGLPEGGSARFVQVLPVGVHAVVGPGAAETAAQAVSVLAGRPETVAALAPVVVVDAGRLYPGSPAHGLLGAADALVVVTAGDTEHLDHVENRLTGLRASTRSGGVGLAVCGKTPFAPQDISARCRAPVWAHLPRDRWGAAGLSGRMTGPAWPRTRLAQALRSLAGILAVPPQLGRPRLEVLR</sequence>
<protein>
    <recommendedName>
        <fullName evidence="3">MinD-like ATPase involved in chromosome partitioning or flagellar assembly</fullName>
    </recommendedName>
</protein>
<evidence type="ECO:0000313" key="1">
    <source>
        <dbReference type="EMBL" id="GIJ08396.1"/>
    </source>
</evidence>
<dbReference type="Gene3D" id="3.40.50.300">
    <property type="entry name" value="P-loop containing nucleotide triphosphate hydrolases"/>
    <property type="match status" value="1"/>
</dbReference>
<accession>A0ABQ4HRX6</accession>
<dbReference type="Proteomes" id="UP000647017">
    <property type="component" value="Unassembled WGS sequence"/>
</dbReference>
<gene>
    <name evidence="1" type="ORF">Van01_16100</name>
</gene>
<name>A0ABQ4HRX6_9ACTN</name>
<dbReference type="SUPFAM" id="SSF52540">
    <property type="entry name" value="P-loop containing nucleoside triphosphate hydrolases"/>
    <property type="match status" value="1"/>
</dbReference>
<keyword evidence="2" id="KW-1185">Reference proteome</keyword>
<comment type="caution">
    <text evidence="1">The sequence shown here is derived from an EMBL/GenBank/DDBJ whole genome shotgun (WGS) entry which is preliminary data.</text>
</comment>
<organism evidence="1 2">
    <name type="scientific">Micromonospora andamanensis</name>
    <dbReference type="NCBI Taxonomy" id="1287068"/>
    <lineage>
        <taxon>Bacteria</taxon>
        <taxon>Bacillati</taxon>
        <taxon>Actinomycetota</taxon>
        <taxon>Actinomycetes</taxon>
        <taxon>Micromonosporales</taxon>
        <taxon>Micromonosporaceae</taxon>
        <taxon>Micromonospora</taxon>
    </lineage>
</organism>
<evidence type="ECO:0008006" key="3">
    <source>
        <dbReference type="Google" id="ProtNLM"/>
    </source>
</evidence>
<evidence type="ECO:0000313" key="2">
    <source>
        <dbReference type="Proteomes" id="UP000647017"/>
    </source>
</evidence>
<dbReference type="InterPro" id="IPR027417">
    <property type="entry name" value="P-loop_NTPase"/>
</dbReference>
<dbReference type="RefSeq" id="WP_204003202.1">
    <property type="nucleotide sequence ID" value="NZ_BOOZ01000006.1"/>
</dbReference>
<reference evidence="1 2" key="1">
    <citation type="submission" date="2021-01" db="EMBL/GenBank/DDBJ databases">
        <title>Whole genome shotgun sequence of Verrucosispora andamanensis NBRC 109075.</title>
        <authorList>
            <person name="Komaki H."/>
            <person name="Tamura T."/>
        </authorList>
    </citation>
    <scope>NUCLEOTIDE SEQUENCE [LARGE SCALE GENOMIC DNA]</scope>
    <source>
        <strain evidence="1 2">NBRC 109075</strain>
    </source>
</reference>
<proteinExistence type="predicted"/>
<dbReference type="EMBL" id="BOOZ01000006">
    <property type="protein sequence ID" value="GIJ08396.1"/>
    <property type="molecule type" value="Genomic_DNA"/>
</dbReference>